<accession>A0A0R0D0P2</accession>
<dbReference type="STRING" id="344882.ABB29_00255"/>
<evidence type="ECO:0000313" key="2">
    <source>
        <dbReference type="EMBL" id="KRG71943.1"/>
    </source>
</evidence>
<keyword evidence="1" id="KW-0732">Signal</keyword>
<comment type="caution">
    <text evidence="2">The sequence shown here is derived from an EMBL/GenBank/DDBJ whole genome shotgun (WGS) entry which is preliminary data.</text>
</comment>
<protein>
    <recommendedName>
        <fullName evidence="4">DUF2950 domain-containing protein</fullName>
    </recommendedName>
</protein>
<gene>
    <name evidence="2" type="ORF">ABB29_00255</name>
</gene>
<dbReference type="OrthoDB" id="108782at2"/>
<name>A0A0R0D0P2_9GAMM</name>
<feature type="chain" id="PRO_5006394889" description="DUF2950 domain-containing protein" evidence="1">
    <location>
        <begin position="21"/>
        <end position="302"/>
    </location>
</feature>
<evidence type="ECO:0000313" key="3">
    <source>
        <dbReference type="Proteomes" id="UP000052052"/>
    </source>
</evidence>
<organism evidence="2 3">
    <name type="scientific">Pseudoxanthomonas dokdonensis</name>
    <dbReference type="NCBI Taxonomy" id="344882"/>
    <lineage>
        <taxon>Bacteria</taxon>
        <taxon>Pseudomonadati</taxon>
        <taxon>Pseudomonadota</taxon>
        <taxon>Gammaproteobacteria</taxon>
        <taxon>Lysobacterales</taxon>
        <taxon>Lysobacteraceae</taxon>
        <taxon>Pseudoxanthomonas</taxon>
    </lineage>
</organism>
<evidence type="ECO:0008006" key="4">
    <source>
        <dbReference type="Google" id="ProtNLM"/>
    </source>
</evidence>
<dbReference type="EMBL" id="LDJL01000001">
    <property type="protein sequence ID" value="KRG71943.1"/>
    <property type="molecule type" value="Genomic_DNA"/>
</dbReference>
<dbReference type="Proteomes" id="UP000052052">
    <property type="component" value="Unassembled WGS sequence"/>
</dbReference>
<dbReference type="AlphaFoldDB" id="A0A0R0D0P2"/>
<dbReference type="InterPro" id="IPR021556">
    <property type="entry name" value="DUF2950"/>
</dbReference>
<keyword evidence="3" id="KW-1185">Reference proteome</keyword>
<evidence type="ECO:0000256" key="1">
    <source>
        <dbReference type="SAM" id="SignalP"/>
    </source>
</evidence>
<reference evidence="2 3" key="1">
    <citation type="submission" date="2015-05" db="EMBL/GenBank/DDBJ databases">
        <title>Genome sequencing and analysis of members of genus Stenotrophomonas.</title>
        <authorList>
            <person name="Patil P.P."/>
            <person name="Midha S."/>
            <person name="Patil P.B."/>
        </authorList>
    </citation>
    <scope>NUCLEOTIDE SEQUENCE [LARGE SCALE GENOMIC DNA]</scope>
    <source>
        <strain evidence="2 3">DSM 21858</strain>
    </source>
</reference>
<dbReference type="RefSeq" id="WP_057656606.1">
    <property type="nucleotide sequence ID" value="NZ_LDJL01000001.1"/>
</dbReference>
<proteinExistence type="predicted"/>
<sequence>MKPRLHSLARALLMTSTLLASPWLLAQQAYPTPEEAGQALVTALGTDKADAAQMKALLGPQWADYVPTEGIARKDVDYFLSAYRTRHSIQMDGDQAHLVVGEGNWTLPVPLSKSADGWHFDPKAGADEIRARRIGDNELLTLQSVLAYHDAQMEYAERDHDDDGVLEYAQHILSSDGTHDGLYWPDQGDDISPLGPLYADATPGADWHGYRFHILDGQGPSAPGGAYSYLLGEDMSRGFALVAWPAQYGDSGIMSFMISHDGQVFQKDLGADSEKIAKAMTTFDPDSSWEEVAQPQLAPVSP</sequence>
<dbReference type="PATRIC" id="fig|344882.3.peg.52"/>
<feature type="signal peptide" evidence="1">
    <location>
        <begin position="1"/>
        <end position="20"/>
    </location>
</feature>
<dbReference type="Pfam" id="PF11453">
    <property type="entry name" value="DUF2950"/>
    <property type="match status" value="1"/>
</dbReference>